<comment type="caution">
    <text evidence="9">The sequence shown here is derived from an EMBL/GenBank/DDBJ whole genome shotgun (WGS) entry which is preliminary data.</text>
</comment>
<evidence type="ECO:0000256" key="1">
    <source>
        <dbReference type="ARBA" id="ARBA00000822"/>
    </source>
</evidence>
<proteinExistence type="inferred from homology"/>
<evidence type="ECO:0000256" key="4">
    <source>
        <dbReference type="ARBA" id="ARBA00023295"/>
    </source>
</evidence>
<evidence type="ECO:0000256" key="6">
    <source>
        <dbReference type="RuleBase" id="RU004453"/>
    </source>
</evidence>
<dbReference type="GO" id="GO:0005975">
    <property type="term" value="P:carbohydrate metabolic process"/>
    <property type="evidence" value="ECO:0007669"/>
    <property type="project" value="InterPro"/>
</dbReference>
<dbReference type="Proteomes" id="UP001240236">
    <property type="component" value="Unassembled WGS sequence"/>
</dbReference>
<dbReference type="SMART" id="SM00636">
    <property type="entry name" value="Glyco_18"/>
    <property type="match status" value="1"/>
</dbReference>
<evidence type="ECO:0000256" key="3">
    <source>
        <dbReference type="ARBA" id="ARBA00022801"/>
    </source>
</evidence>
<sequence length="332" mass="34760">MASRRLWASVTALAVAVTGTALALSTAGTSGAEVQPAAAAAALPDGFKHVGYSTASGGTAAAIPYDKLTHVMYSFARPNADGSLQPLQNTAKLEQIVQLARPHGVKVMIAVGGWMDGDDSAFETLAATPEGRARHVQALVGLVDQYGLDGVDMDWEYPDPGVSAERFTLLMSELSTALHGRGKLLTAAVSSKNAGSGVQPEVFALVDFLNIMTYDGGTPHANVDWTVDAVNWWKGRGLPAGKAVVGVPFYSRPSFLTFADLVARDQANADRDCVVVNGKDECYNGLPNLRTKTSWALANAGGMMNWQLAMDATGTYSAVTAIYETATAASGS</sequence>
<name>A0AAE3W4W2_9ACTN</name>
<dbReference type="SUPFAM" id="SSF51445">
    <property type="entry name" value="(Trans)glycosidases"/>
    <property type="match status" value="1"/>
</dbReference>
<dbReference type="EMBL" id="JAUSUZ010000001">
    <property type="protein sequence ID" value="MDQ0369973.1"/>
    <property type="molecule type" value="Genomic_DNA"/>
</dbReference>
<comment type="catalytic activity">
    <reaction evidence="1">
        <text>Random endo-hydrolysis of N-acetyl-beta-D-glucosaminide (1-&gt;4)-beta-linkages in chitin and chitodextrins.</text>
        <dbReference type="EC" id="3.2.1.14"/>
    </reaction>
</comment>
<reference evidence="9 10" key="1">
    <citation type="submission" date="2023-07" db="EMBL/GenBank/DDBJ databases">
        <title>Sequencing the genomes of 1000 actinobacteria strains.</title>
        <authorList>
            <person name="Klenk H.-P."/>
        </authorList>
    </citation>
    <scope>NUCLEOTIDE SEQUENCE [LARGE SCALE GENOMIC DNA]</scope>
    <source>
        <strain evidence="9 10">DSM 44709</strain>
    </source>
</reference>
<dbReference type="PROSITE" id="PS01095">
    <property type="entry name" value="GH18_1"/>
    <property type="match status" value="1"/>
</dbReference>
<keyword evidence="4 5" id="KW-0326">Glycosidase</keyword>
<dbReference type="PANTHER" id="PTHR11177:SF317">
    <property type="entry name" value="CHITINASE 12-RELATED"/>
    <property type="match status" value="1"/>
</dbReference>
<dbReference type="GO" id="GO:0008843">
    <property type="term" value="F:endochitinase activity"/>
    <property type="evidence" value="ECO:0007669"/>
    <property type="project" value="UniProtKB-EC"/>
</dbReference>
<dbReference type="InterPro" id="IPR001223">
    <property type="entry name" value="Glyco_hydro18_cat"/>
</dbReference>
<dbReference type="InterPro" id="IPR001579">
    <property type="entry name" value="Glyco_hydro_18_chit_AS"/>
</dbReference>
<feature type="domain" description="GH18" evidence="8">
    <location>
        <begin position="47"/>
        <end position="329"/>
    </location>
</feature>
<dbReference type="RefSeq" id="WP_307245599.1">
    <property type="nucleotide sequence ID" value="NZ_JAUSUZ010000001.1"/>
</dbReference>
<evidence type="ECO:0000256" key="7">
    <source>
        <dbReference type="SAM" id="SignalP"/>
    </source>
</evidence>
<comment type="similarity">
    <text evidence="6">Belongs to the glycosyl hydrolase 18 family.</text>
</comment>
<dbReference type="EC" id="3.2.1.14" evidence="2"/>
<dbReference type="PROSITE" id="PS51910">
    <property type="entry name" value="GH18_2"/>
    <property type="match status" value="1"/>
</dbReference>
<gene>
    <name evidence="9" type="ORF">J2S42_006642</name>
</gene>
<dbReference type="Gene3D" id="3.40.5.30">
    <property type="entry name" value="(Trans)glycosidases - domain 2"/>
    <property type="match status" value="1"/>
</dbReference>
<evidence type="ECO:0000256" key="2">
    <source>
        <dbReference type="ARBA" id="ARBA00012729"/>
    </source>
</evidence>
<dbReference type="InterPro" id="IPR050314">
    <property type="entry name" value="Glycosyl_Hydrlase_18"/>
</dbReference>
<feature type="signal peptide" evidence="7">
    <location>
        <begin position="1"/>
        <end position="23"/>
    </location>
</feature>
<keyword evidence="10" id="KW-1185">Reference proteome</keyword>
<evidence type="ECO:0000313" key="9">
    <source>
        <dbReference type="EMBL" id="MDQ0369973.1"/>
    </source>
</evidence>
<keyword evidence="3 5" id="KW-0378">Hydrolase</keyword>
<dbReference type="GO" id="GO:0008061">
    <property type="term" value="F:chitin binding"/>
    <property type="evidence" value="ECO:0007669"/>
    <property type="project" value="InterPro"/>
</dbReference>
<dbReference type="InterPro" id="IPR017853">
    <property type="entry name" value="GH"/>
</dbReference>
<feature type="chain" id="PRO_5042159916" description="chitinase" evidence="7">
    <location>
        <begin position="24"/>
        <end position="332"/>
    </location>
</feature>
<evidence type="ECO:0000313" key="10">
    <source>
        <dbReference type="Proteomes" id="UP001240236"/>
    </source>
</evidence>
<dbReference type="Gene3D" id="3.20.20.80">
    <property type="entry name" value="Glycosidases"/>
    <property type="match status" value="1"/>
</dbReference>
<protein>
    <recommendedName>
        <fullName evidence="2">chitinase</fullName>
        <ecNumber evidence="2">3.2.1.14</ecNumber>
    </recommendedName>
</protein>
<dbReference type="AlphaFoldDB" id="A0AAE3W4W2"/>
<evidence type="ECO:0000256" key="5">
    <source>
        <dbReference type="RuleBase" id="RU000489"/>
    </source>
</evidence>
<accession>A0AAE3W4W2</accession>
<dbReference type="InterPro" id="IPR011583">
    <property type="entry name" value="Chitinase_II/V-like_cat"/>
</dbReference>
<dbReference type="Pfam" id="PF00704">
    <property type="entry name" value="Glyco_hydro_18"/>
    <property type="match status" value="1"/>
</dbReference>
<organism evidence="9 10">
    <name type="scientific">Catenuloplanes indicus</name>
    <dbReference type="NCBI Taxonomy" id="137267"/>
    <lineage>
        <taxon>Bacteria</taxon>
        <taxon>Bacillati</taxon>
        <taxon>Actinomycetota</taxon>
        <taxon>Actinomycetes</taxon>
        <taxon>Micromonosporales</taxon>
        <taxon>Micromonosporaceae</taxon>
        <taxon>Catenuloplanes</taxon>
    </lineage>
</organism>
<dbReference type="PANTHER" id="PTHR11177">
    <property type="entry name" value="CHITINASE"/>
    <property type="match status" value="1"/>
</dbReference>
<evidence type="ECO:0000259" key="8">
    <source>
        <dbReference type="PROSITE" id="PS51910"/>
    </source>
</evidence>
<keyword evidence="7" id="KW-0732">Signal</keyword>